<dbReference type="PANTHER" id="PTHR11139">
    <property type="entry name" value="ATAXIA TELANGIECTASIA MUTATED ATM -RELATED"/>
    <property type="match status" value="1"/>
</dbReference>
<dbReference type="InterPro" id="IPR016024">
    <property type="entry name" value="ARM-type_fold"/>
</dbReference>
<keyword evidence="4" id="KW-1185">Reference proteome</keyword>
<evidence type="ECO:0008006" key="5">
    <source>
        <dbReference type="Google" id="ProtNLM"/>
    </source>
</evidence>
<evidence type="ECO:0000313" key="3">
    <source>
        <dbReference type="EMBL" id="KAJ8982578.1"/>
    </source>
</evidence>
<dbReference type="Gene3D" id="1.25.10.10">
    <property type="entry name" value="Leucine-rich Repeat Variant"/>
    <property type="match status" value="2"/>
</dbReference>
<dbReference type="Pfam" id="PF20175">
    <property type="entry name" value="Tra1_central"/>
    <property type="match status" value="1"/>
</dbReference>
<name>A0ABQ9JW74_9CUCU</name>
<dbReference type="Pfam" id="PF20206">
    <property type="entry name" value="Tra1_ring"/>
    <property type="match status" value="1"/>
</dbReference>
<gene>
    <name evidence="3" type="ORF">NQ317_005049</name>
</gene>
<dbReference type="InterPro" id="IPR046807">
    <property type="entry name" value="Tra1_central"/>
</dbReference>
<feature type="coiled-coil region" evidence="1">
    <location>
        <begin position="1439"/>
        <end position="1466"/>
    </location>
</feature>
<dbReference type="InterPro" id="IPR011989">
    <property type="entry name" value="ARM-like"/>
</dbReference>
<evidence type="ECO:0000256" key="2">
    <source>
        <dbReference type="SAM" id="MobiDB-lite"/>
    </source>
</evidence>
<keyword evidence="1" id="KW-0175">Coiled coil</keyword>
<feature type="compositionally biased region" description="Low complexity" evidence="2">
    <location>
        <begin position="483"/>
        <end position="495"/>
    </location>
</feature>
<accession>A0ABQ9JW74</accession>
<dbReference type="EMBL" id="JAPWTJ010000117">
    <property type="protein sequence ID" value="KAJ8982578.1"/>
    <property type="molecule type" value="Genomic_DNA"/>
</dbReference>
<dbReference type="PANTHER" id="PTHR11139:SF1">
    <property type="entry name" value="TRANSFORMATION_TRANSCRIPTION DOMAIN-ASSOCIATED PROTEIN"/>
    <property type="match status" value="1"/>
</dbReference>
<reference evidence="3" key="1">
    <citation type="journal article" date="2023" name="Insect Mol. Biol.">
        <title>Genome sequencing provides insights into the evolution of gene families encoding plant cell wall-degrading enzymes in longhorned beetles.</title>
        <authorList>
            <person name="Shin N.R."/>
            <person name="Okamura Y."/>
            <person name="Kirsch R."/>
            <person name="Pauchet Y."/>
        </authorList>
    </citation>
    <scope>NUCLEOTIDE SEQUENCE</scope>
    <source>
        <strain evidence="3">MMC_N1</strain>
    </source>
</reference>
<comment type="caution">
    <text evidence="3">The sequence shown here is derived from an EMBL/GenBank/DDBJ whole genome shotgun (WGS) entry which is preliminary data.</text>
</comment>
<proteinExistence type="predicted"/>
<protein>
    <recommendedName>
        <fullName evidence="5">Transformation/transcription domain-associated protein</fullName>
    </recommendedName>
</protein>
<dbReference type="Proteomes" id="UP001162164">
    <property type="component" value="Unassembled WGS sequence"/>
</dbReference>
<dbReference type="SUPFAM" id="SSF48371">
    <property type="entry name" value="ARM repeat"/>
    <property type="match status" value="3"/>
</dbReference>
<feature type="region of interest" description="Disordered" evidence="2">
    <location>
        <begin position="482"/>
        <end position="504"/>
    </location>
</feature>
<evidence type="ECO:0000256" key="1">
    <source>
        <dbReference type="SAM" id="Coils"/>
    </source>
</evidence>
<dbReference type="InterPro" id="IPR050517">
    <property type="entry name" value="DDR_Repair_Kinase"/>
</dbReference>
<organism evidence="3 4">
    <name type="scientific">Molorchus minor</name>
    <dbReference type="NCBI Taxonomy" id="1323400"/>
    <lineage>
        <taxon>Eukaryota</taxon>
        <taxon>Metazoa</taxon>
        <taxon>Ecdysozoa</taxon>
        <taxon>Arthropoda</taxon>
        <taxon>Hexapoda</taxon>
        <taxon>Insecta</taxon>
        <taxon>Pterygota</taxon>
        <taxon>Neoptera</taxon>
        <taxon>Endopterygota</taxon>
        <taxon>Coleoptera</taxon>
        <taxon>Polyphaga</taxon>
        <taxon>Cucujiformia</taxon>
        <taxon>Chrysomeloidea</taxon>
        <taxon>Cerambycidae</taxon>
        <taxon>Lamiinae</taxon>
        <taxon>Monochamini</taxon>
        <taxon>Molorchus</taxon>
    </lineage>
</organism>
<dbReference type="InterPro" id="IPR046805">
    <property type="entry name" value="Tra1_ring"/>
</dbReference>
<sequence length="2321" mass="265191">MQVQSASKGIVDAHTAQMNQFRSYVTVLNDPNCKDVLKLKATQEISKNFELILNSAHYQGFLDHSVKIFLKILEEGDPHFIAEYNIQQVRKLILEMLYRLPTNETLKPYVRPILLLMLKLLEIDNEENVLVCLKIIIELHKQYRPPFSSEIQRFLHFVKSIYSNLPNHMDKIFEPRPALKVKELSDINIEELLKETFTMTIIQTEKRNKEGTLIAYHLIPKAVLSLKVLQELPIIVVLMYQLYKQSVHQDVSDFIPLIMNTITLQPTLEQRMAETFNKEIFVDFMGAQIKTLSFLAYIIKIYQEVVQSHSAMMVQGMLGLLTLCPMEVAHLRRELLIAARHILATDLRNKFVPHMERLFDEDVLLGRGWTTHESLRPLAYSTLADLVHHVRQQLPLADLTRAVHLFSKNVHDDSLATTIQTMSCKLLLNLVDCIRIRSEVENSNEGRELLMRMLEVFVLKFKTIVKIQLPILVSKCDQKKQEVQSSPQPQQSNTQEKMDVDVKPNPSDVLENALASAQGQQKEEKSKFGFPQSNNYNVADYRSLVKTLVCGVKTITWGCSACKTATGQARPFQPHETLVLVRLVKWALKALDIYTLNVGPQPGGLPQRMNQQNVRTKEEKEVLEHFSGVFSMMNAQTFHEIFSTIIEYLVERVYKNPTLQTVPNTLLANPATSPIFATVLVEYLLKRMEEMGSNVERSNLYLRLFKLVFGSVSLFPQENENMLKPHLHQIVNRSMELAMSAVEPYNYFLLLRALFRSIGGGSHDLLYQEFLPLLPNLLEGLNRLQSGLHKQHMKDLFVELCLTVPVRLSSLLPYLPMLMDPLVSALNGSHVLISQGLRTLELCVDNLQHDFLYEHIQPVRAELMQALWRTLRNNDQVAQVAFKVLGKFGGGNRKMMIEPQKLEYVASDFDAPAILARFYDQDHPIEFPVSKIIDTAFNALKQSNTDPFYRKQAWEVINCYLTASRNLNDDENTLIKLFLHPSFQDLGTIPNVKGNTYKSIYKEARETHQTALTGMFVGAAIKELREPVVPALVSLVRHYTMIAVAQQSGAFAYTPKPNKQVILDPLVLVDALAVIMGHEERELCKPGHLGLVLIVDTATTLLGSRELACRLPLIEYLAEKMCGLCYERAWYAKLGGCIAIKFMFERCALKWVYDHVFMFLKALLFIMMDLTGEVSSGALDMAKDNLQRMLVVCVTSPPDGSDQQTRDLQNEALHKVTHELVRQVTSPHTMVREQSMASLRLLAEKQNKSVTAVMEPFKDVLVDMVPPKKHLLKHQPAIAQMGLMDGNMFCTTLSPRLFTIDTSLKEDAMFIQDLLSLCNTEDTKLNTYSCYKSIKNFTPLRKSALRVLAASYYLEDVREQIFQVLYKALEKPNAELQETAFECMKQFIAGYPVEKELVHQTVRPLLMTLGDVKNLTLNGVKMLSYLTQLFPNVFNEKLCEQLLEILKQLMKNLTSAQKAIQEANTANNGLPKKGDEEQKIVTIISIFHQTPAASSFFIHQLCQLILQTEQALNIEASSSFRDVLMKFLLSRYLEFIIKHKDGKPFREYIQNNMVKRLITMVLSNYINLNLELHERNELQYQSIRVISLLIKSDDHWLSTQQELVDALKQIWCDDAYQERHKNVEQLEYPHWKEPKLLVKILLHYFCHHPNDIYLLFQLLRATVDRFIPDFSFLRSFLENTVAQNYTVEWKRSAFFRFVELFPTNEMSQELKAKVLQLILIPCFAVSFERWETIKLVGGPPTPYQDSSDNVVSVFINKLIDPDNPFPSADCVRIALLQFSCLLVEQASQHIHDHDSNNKAQGFKLRRLMTFAWPCLSVENCVDPTTRYYGHLLLSHIIGKFAIHRKIVLQVFHSLLKAHAVEARNVVRQALEILTPSMPLRMEEGHTMLTHWTKKIIVDEGHSMQQLFHILQLVVKHYKVYYPVRHDLVQHMVSSIQRLGFSPTATLEHRKLAVELAEVIIKWEIYGIKEESKSELKRPFDDGGESSRKKMAIAGPSGLAPIPVVKAEPGVNKPIDRAHRDTVLNFLLRLACQVNDSPPANPANPIANNPGEVLSRRCVILLKTALKPDIWPQSVDLKLGFFDKILQTIEAPNHNIGNICTALELLTYLLTVLDKDQILNSFKSLQKGVGCCITSNNSKIIKLVHNLLVKLMSIFPMERTNTSMSWKEELDVLYSHIGKVIFEGLNSFEKKDVSQGKKENPSSLFGTVMILKAACANNHSYIDLLITPFMRVLHRLAKEHLQPTSTEYTALTSELLILCLDLVKTRVVVMGGEMRKTFIGAILVGLIEKTQDIKVMKAITKMLEEWIKCKDVVTLNQAPSLR</sequence>
<evidence type="ECO:0000313" key="4">
    <source>
        <dbReference type="Proteomes" id="UP001162164"/>
    </source>
</evidence>